<gene>
    <name evidence="3" type="ORF">CVT25_000613</name>
</gene>
<dbReference type="GO" id="GO:0005524">
    <property type="term" value="F:ATP binding"/>
    <property type="evidence" value="ECO:0007669"/>
    <property type="project" value="UniProtKB-KW"/>
</dbReference>
<reference evidence="3 4" key="1">
    <citation type="journal article" date="2018" name="Evol. Lett.">
        <title>Horizontal gene cluster transfer increased hallucinogenic mushroom diversity.</title>
        <authorList>
            <person name="Reynolds H.T."/>
            <person name="Vijayakumar V."/>
            <person name="Gluck-Thaler E."/>
            <person name="Korotkin H.B."/>
            <person name="Matheny P.B."/>
            <person name="Slot J.C."/>
        </authorList>
    </citation>
    <scope>NUCLEOTIDE SEQUENCE [LARGE SCALE GENOMIC DNA]</scope>
    <source>
        <strain evidence="3 4">2631</strain>
    </source>
</reference>
<keyword evidence="1" id="KW-0234">DNA repair</keyword>
<dbReference type="STRING" id="93625.A0A409WB32"/>
<evidence type="ECO:0000259" key="2">
    <source>
        <dbReference type="Pfam" id="PF05970"/>
    </source>
</evidence>
<dbReference type="GO" id="GO:0043139">
    <property type="term" value="F:5'-3' DNA helicase activity"/>
    <property type="evidence" value="ECO:0007669"/>
    <property type="project" value="UniProtKB-EC"/>
</dbReference>
<comment type="caution">
    <text evidence="3">The sequence shown here is derived from an EMBL/GenBank/DDBJ whole genome shotgun (WGS) entry which is preliminary data.</text>
</comment>
<dbReference type="Proteomes" id="UP000283269">
    <property type="component" value="Unassembled WGS sequence"/>
</dbReference>
<dbReference type="PANTHER" id="PTHR47642">
    <property type="entry name" value="ATP-DEPENDENT DNA HELICASE"/>
    <property type="match status" value="1"/>
</dbReference>
<keyword evidence="1" id="KW-0347">Helicase</keyword>
<dbReference type="AlphaFoldDB" id="A0A409WB32"/>
<keyword evidence="1" id="KW-0547">Nucleotide-binding</keyword>
<dbReference type="InterPro" id="IPR051055">
    <property type="entry name" value="PIF1_helicase"/>
</dbReference>
<dbReference type="GO" id="GO:0000723">
    <property type="term" value="P:telomere maintenance"/>
    <property type="evidence" value="ECO:0007669"/>
    <property type="project" value="InterPro"/>
</dbReference>
<evidence type="ECO:0000313" key="4">
    <source>
        <dbReference type="Proteomes" id="UP000283269"/>
    </source>
</evidence>
<dbReference type="GO" id="GO:0006310">
    <property type="term" value="P:DNA recombination"/>
    <property type="evidence" value="ECO:0007669"/>
    <property type="project" value="UniProtKB-KW"/>
</dbReference>
<feature type="domain" description="DNA helicase Pif1-like DEAD-box helicase" evidence="2">
    <location>
        <begin position="2"/>
        <end position="183"/>
    </location>
</feature>
<evidence type="ECO:0000313" key="3">
    <source>
        <dbReference type="EMBL" id="PPQ75727.1"/>
    </source>
</evidence>
<dbReference type="InterPro" id="IPR027417">
    <property type="entry name" value="P-loop_NTPase"/>
</dbReference>
<dbReference type="Pfam" id="PF05970">
    <property type="entry name" value="PIF1"/>
    <property type="match status" value="1"/>
</dbReference>
<proteinExistence type="inferred from homology"/>
<dbReference type="SUPFAM" id="SSF52540">
    <property type="entry name" value="P-loop containing nucleoside triphosphate hydrolases"/>
    <property type="match status" value="2"/>
</dbReference>
<dbReference type="InterPro" id="IPR010285">
    <property type="entry name" value="DNA_helicase_pif1-like_DEAD"/>
</dbReference>
<dbReference type="InParanoid" id="A0A409WB32"/>
<keyword evidence="1" id="KW-0378">Hydrolase</keyword>
<name>A0A409WB32_PSICY</name>
<dbReference type="GO" id="GO:0006281">
    <property type="term" value="P:DNA repair"/>
    <property type="evidence" value="ECO:0007669"/>
    <property type="project" value="UniProtKB-KW"/>
</dbReference>
<dbReference type="GO" id="GO:0016887">
    <property type="term" value="F:ATP hydrolysis activity"/>
    <property type="evidence" value="ECO:0007669"/>
    <property type="project" value="RHEA"/>
</dbReference>
<evidence type="ECO:0000256" key="1">
    <source>
        <dbReference type="RuleBase" id="RU363044"/>
    </source>
</evidence>
<accession>A0A409WB32</accession>
<comment type="cofactor">
    <cofactor evidence="1">
        <name>Mg(2+)</name>
        <dbReference type="ChEBI" id="CHEBI:18420"/>
    </cofactor>
</comment>
<dbReference type="OrthoDB" id="3247165at2759"/>
<keyword evidence="4" id="KW-1185">Reference proteome</keyword>
<comment type="similarity">
    <text evidence="1">Belongs to the helicase family.</text>
</comment>
<dbReference type="EMBL" id="NHYD01003586">
    <property type="protein sequence ID" value="PPQ75727.1"/>
    <property type="molecule type" value="Genomic_DNA"/>
</dbReference>
<dbReference type="EC" id="5.6.2.3" evidence="1"/>
<organism evidence="3 4">
    <name type="scientific">Psilocybe cyanescens</name>
    <dbReference type="NCBI Taxonomy" id="93625"/>
    <lineage>
        <taxon>Eukaryota</taxon>
        <taxon>Fungi</taxon>
        <taxon>Dikarya</taxon>
        <taxon>Basidiomycota</taxon>
        <taxon>Agaricomycotina</taxon>
        <taxon>Agaricomycetes</taxon>
        <taxon>Agaricomycetidae</taxon>
        <taxon>Agaricales</taxon>
        <taxon>Agaricineae</taxon>
        <taxon>Strophariaceae</taxon>
        <taxon>Psilocybe</taxon>
    </lineage>
</organism>
<keyword evidence="1" id="KW-0067">ATP-binding</keyword>
<keyword evidence="1" id="KW-0227">DNA damage</keyword>
<sequence length="445" mass="49682">MGGTGKSQVIKAIVRMFELRGESHRFVVFAPTGTAAALLNGSTYHSALGIYSRSNSGQDFSKNEGAVINEVRTRLTGVEYIFIDEISMLSARDLFAISQRLSQVFNSDSVFGGVSMILAGDFAQLPPVGNLPFYSPSIKHTQDSRMRPSDQEATLGKIFWHQFTTVVILKQNMRQKTQSVADSKLRTALENMRYANCTPSDIEFLNTRTPLKLMRNGVSPLTDDKFRNVSVITAWNNQKDRFNEQGAARFATDTGQTLYHFYSIDNLGVQEGENRKRSKRRAAKANCPKQHKMSQKLQEALWSRSPCSSEQVASKLSLCVGMPVMIRNNDATELCITKGQEAVVVGWESSQGPFERPVLDTLFVELVNPPQIIKLPDLPENVVPLTRTSSRVTCTLKSGAKLSIQRQQILVLPNFAMTDYASQGKTRMYNELECRGHYHSACSRC</sequence>
<keyword evidence="1" id="KW-0233">DNA recombination</keyword>
<protein>
    <recommendedName>
        <fullName evidence="1">ATP-dependent DNA helicase</fullName>
        <ecNumber evidence="1">5.6.2.3</ecNumber>
    </recommendedName>
</protein>
<dbReference type="Gene3D" id="3.40.50.300">
    <property type="entry name" value="P-loop containing nucleotide triphosphate hydrolases"/>
    <property type="match status" value="1"/>
</dbReference>
<comment type="catalytic activity">
    <reaction evidence="1">
        <text>ATP + H2O = ADP + phosphate + H(+)</text>
        <dbReference type="Rhea" id="RHEA:13065"/>
        <dbReference type="ChEBI" id="CHEBI:15377"/>
        <dbReference type="ChEBI" id="CHEBI:15378"/>
        <dbReference type="ChEBI" id="CHEBI:30616"/>
        <dbReference type="ChEBI" id="CHEBI:43474"/>
        <dbReference type="ChEBI" id="CHEBI:456216"/>
        <dbReference type="EC" id="5.6.2.3"/>
    </reaction>
</comment>